<feature type="coiled-coil region" evidence="10">
    <location>
        <begin position="82"/>
        <end position="147"/>
    </location>
</feature>
<evidence type="ECO:0000256" key="8">
    <source>
        <dbReference type="ARBA" id="ARBA00023306"/>
    </source>
</evidence>
<dbReference type="RefSeq" id="XP_020114665.1">
    <property type="nucleotide sequence ID" value="XM_020259076.1"/>
</dbReference>
<gene>
    <name evidence="12" type="primary">LOC109728616</name>
</gene>
<evidence type="ECO:0000256" key="7">
    <source>
        <dbReference type="ARBA" id="ARBA00023242"/>
    </source>
</evidence>
<name>A0A6P5HL84_ANACO</name>
<keyword evidence="9" id="KW-0137">Centromere</keyword>
<organism evidence="11 12">
    <name type="scientific">Ananas comosus</name>
    <name type="common">Pineapple</name>
    <name type="synonym">Ananas ananas</name>
    <dbReference type="NCBI Taxonomy" id="4615"/>
    <lineage>
        <taxon>Eukaryota</taxon>
        <taxon>Viridiplantae</taxon>
        <taxon>Streptophyta</taxon>
        <taxon>Embryophyta</taxon>
        <taxon>Tracheophyta</taxon>
        <taxon>Spermatophyta</taxon>
        <taxon>Magnoliopsida</taxon>
        <taxon>Liliopsida</taxon>
        <taxon>Poales</taxon>
        <taxon>Bromeliaceae</taxon>
        <taxon>Bromelioideae</taxon>
        <taxon>Ananas</taxon>
    </lineage>
</organism>
<evidence type="ECO:0000256" key="10">
    <source>
        <dbReference type="SAM" id="Coils"/>
    </source>
</evidence>
<evidence type="ECO:0000256" key="5">
    <source>
        <dbReference type="ARBA" id="ARBA00022776"/>
    </source>
</evidence>
<comment type="subcellular location">
    <subcellularLocation>
        <location evidence="2">Chromosome</location>
        <location evidence="2">Centromere</location>
        <location evidence="2">Kinetochore</location>
    </subcellularLocation>
    <subcellularLocation>
        <location evidence="1">Nucleus</location>
    </subcellularLocation>
</comment>
<keyword evidence="7" id="KW-0539">Nucleus</keyword>
<keyword evidence="11" id="KW-1185">Reference proteome</keyword>
<dbReference type="OrthoDB" id="506494at2759"/>
<dbReference type="GeneID" id="109728616"/>
<dbReference type="GO" id="GO:0007059">
    <property type="term" value="P:chromosome segregation"/>
    <property type="evidence" value="ECO:0007669"/>
    <property type="project" value="TreeGrafter"/>
</dbReference>
<keyword evidence="4" id="KW-0132">Cell division</keyword>
<keyword evidence="8" id="KW-0131">Cell cycle</keyword>
<proteinExistence type="predicted"/>
<protein>
    <submittedName>
        <fullName evidence="12">Uncharacterized protein LOC109728616 isoform X1</fullName>
    </submittedName>
</protein>
<evidence type="ECO:0000256" key="6">
    <source>
        <dbReference type="ARBA" id="ARBA00022838"/>
    </source>
</evidence>
<dbReference type="GO" id="GO:0000444">
    <property type="term" value="C:MIS12/MIND type complex"/>
    <property type="evidence" value="ECO:0007669"/>
    <property type="project" value="InterPro"/>
</dbReference>
<evidence type="ECO:0000313" key="12">
    <source>
        <dbReference type="RefSeq" id="XP_020114665.1"/>
    </source>
</evidence>
<evidence type="ECO:0000256" key="1">
    <source>
        <dbReference type="ARBA" id="ARBA00004123"/>
    </source>
</evidence>
<dbReference type="PANTHER" id="PTHR15459:SF3">
    <property type="entry name" value="POLYAMINE-MODULATED FACTOR 1"/>
    <property type="match status" value="1"/>
</dbReference>
<accession>A0A6P5HL84</accession>
<keyword evidence="6" id="KW-0995">Kinetochore</keyword>
<dbReference type="GO" id="GO:0051301">
    <property type="term" value="P:cell division"/>
    <property type="evidence" value="ECO:0007669"/>
    <property type="project" value="UniProtKB-KW"/>
</dbReference>
<dbReference type="Proteomes" id="UP000515123">
    <property type="component" value="Linkage group 24"/>
</dbReference>
<keyword evidence="10" id="KW-0175">Coiled coil</keyword>
<dbReference type="InterPro" id="IPR007128">
    <property type="entry name" value="PMF1/Nnf1"/>
</dbReference>
<evidence type="ECO:0000256" key="9">
    <source>
        <dbReference type="ARBA" id="ARBA00023328"/>
    </source>
</evidence>
<evidence type="ECO:0000256" key="3">
    <source>
        <dbReference type="ARBA" id="ARBA00022454"/>
    </source>
</evidence>
<dbReference type="AlphaFoldDB" id="A0A6P5HL84"/>
<dbReference type="Pfam" id="PF03980">
    <property type="entry name" value="Nnf1"/>
    <property type="match status" value="1"/>
</dbReference>
<keyword evidence="3" id="KW-0158">Chromosome</keyword>
<sequence length="177" mass="20496">MESGSQVASSRYSNLRKSFQLAIRSLLTAFSKEDVDRAFSGFSDAERDSLYHMFVHVVKSLHTNIEEEFDSICRETEVETILDRVDQLIEEQNLDVLSAENRTNIGDVKEKISRVKKEEIHYLANLIEKAEERNNAMRARIELLKKRQDLSATKDAVEKVLLQYPSFEQQMCRVILP</sequence>
<reference evidence="12" key="2">
    <citation type="submission" date="2025-08" db="UniProtKB">
        <authorList>
            <consortium name="RefSeq"/>
        </authorList>
    </citation>
    <scope>IDENTIFICATION</scope>
    <source>
        <tissue evidence="12">Leaf</tissue>
    </source>
</reference>
<evidence type="ECO:0000256" key="2">
    <source>
        <dbReference type="ARBA" id="ARBA00004629"/>
    </source>
</evidence>
<evidence type="ECO:0000313" key="11">
    <source>
        <dbReference type="Proteomes" id="UP000515123"/>
    </source>
</evidence>
<dbReference type="PANTHER" id="PTHR15459">
    <property type="entry name" value="POLYAMINE-MODULATED FACTOR 1"/>
    <property type="match status" value="1"/>
</dbReference>
<reference evidence="11" key="1">
    <citation type="journal article" date="2015" name="Nat. Genet.">
        <title>The pineapple genome and the evolution of CAM photosynthesis.</title>
        <authorList>
            <person name="Ming R."/>
            <person name="VanBuren R."/>
            <person name="Wai C.M."/>
            <person name="Tang H."/>
            <person name="Schatz M.C."/>
            <person name="Bowers J.E."/>
            <person name="Lyons E."/>
            <person name="Wang M.L."/>
            <person name="Chen J."/>
            <person name="Biggers E."/>
            <person name="Zhang J."/>
            <person name="Huang L."/>
            <person name="Zhang L."/>
            <person name="Miao W."/>
            <person name="Zhang J."/>
            <person name="Ye Z."/>
            <person name="Miao C."/>
            <person name="Lin Z."/>
            <person name="Wang H."/>
            <person name="Zhou H."/>
            <person name="Yim W.C."/>
            <person name="Priest H.D."/>
            <person name="Zheng C."/>
            <person name="Woodhouse M."/>
            <person name="Edger P.P."/>
            <person name="Guyot R."/>
            <person name="Guo H.B."/>
            <person name="Guo H."/>
            <person name="Zheng G."/>
            <person name="Singh R."/>
            <person name="Sharma A."/>
            <person name="Min X."/>
            <person name="Zheng Y."/>
            <person name="Lee H."/>
            <person name="Gurtowski J."/>
            <person name="Sedlazeck F.J."/>
            <person name="Harkess A."/>
            <person name="McKain M.R."/>
            <person name="Liao Z."/>
            <person name="Fang J."/>
            <person name="Liu J."/>
            <person name="Zhang X."/>
            <person name="Zhang Q."/>
            <person name="Hu W."/>
            <person name="Qin Y."/>
            <person name="Wang K."/>
            <person name="Chen L.Y."/>
            <person name="Shirley N."/>
            <person name="Lin Y.R."/>
            <person name="Liu L.Y."/>
            <person name="Hernandez A.G."/>
            <person name="Wright C.L."/>
            <person name="Bulone V."/>
            <person name="Tuskan G.A."/>
            <person name="Heath K."/>
            <person name="Zee F."/>
            <person name="Moore P.H."/>
            <person name="Sunkar R."/>
            <person name="Leebens-Mack J.H."/>
            <person name="Mockler T."/>
            <person name="Bennetzen J.L."/>
            <person name="Freeling M."/>
            <person name="Sankoff D."/>
            <person name="Paterson A.H."/>
            <person name="Zhu X."/>
            <person name="Yang X."/>
            <person name="Smith J.A."/>
            <person name="Cushman J.C."/>
            <person name="Paull R.E."/>
            <person name="Yu Q."/>
        </authorList>
    </citation>
    <scope>NUCLEOTIDE SEQUENCE [LARGE SCALE GENOMIC DNA]</scope>
    <source>
        <strain evidence="11">cv. F153</strain>
    </source>
</reference>
<evidence type="ECO:0000256" key="4">
    <source>
        <dbReference type="ARBA" id="ARBA00022618"/>
    </source>
</evidence>
<dbReference type="GO" id="GO:0005634">
    <property type="term" value="C:nucleus"/>
    <property type="evidence" value="ECO:0007669"/>
    <property type="project" value="UniProtKB-SubCell"/>
</dbReference>
<keyword evidence="5" id="KW-0498">Mitosis</keyword>